<evidence type="ECO:0000313" key="2">
    <source>
        <dbReference type="EMBL" id="EDQ86413.1"/>
    </source>
</evidence>
<evidence type="ECO:0000313" key="3">
    <source>
        <dbReference type="Proteomes" id="UP000001357"/>
    </source>
</evidence>
<accession>A9V7P8</accession>
<dbReference type="PANTHER" id="PTHR28661:SF1">
    <property type="entry name" value="MICROTUBULE NUCLEATION FACTOR SSNA1"/>
    <property type="match status" value="1"/>
</dbReference>
<dbReference type="GO" id="GO:0036064">
    <property type="term" value="C:ciliary basal body"/>
    <property type="evidence" value="ECO:0000318"/>
    <property type="project" value="GO_Central"/>
</dbReference>
<keyword evidence="3" id="KW-1185">Reference proteome</keyword>
<reference evidence="2 3" key="1">
    <citation type="journal article" date="2008" name="Nature">
        <title>The genome of the choanoflagellate Monosiga brevicollis and the origin of metazoans.</title>
        <authorList>
            <consortium name="JGI Sequencing"/>
            <person name="King N."/>
            <person name="Westbrook M.J."/>
            <person name="Young S.L."/>
            <person name="Kuo A."/>
            <person name="Abedin M."/>
            <person name="Chapman J."/>
            <person name="Fairclough S."/>
            <person name="Hellsten U."/>
            <person name="Isogai Y."/>
            <person name="Letunic I."/>
            <person name="Marr M."/>
            <person name="Pincus D."/>
            <person name="Putnam N."/>
            <person name="Rokas A."/>
            <person name="Wright K.J."/>
            <person name="Zuzow R."/>
            <person name="Dirks W."/>
            <person name="Good M."/>
            <person name="Goodstein D."/>
            <person name="Lemons D."/>
            <person name="Li W."/>
            <person name="Lyons J.B."/>
            <person name="Morris A."/>
            <person name="Nichols S."/>
            <person name="Richter D.J."/>
            <person name="Salamov A."/>
            <person name="Bork P."/>
            <person name="Lim W.A."/>
            <person name="Manning G."/>
            <person name="Miller W.T."/>
            <person name="McGinnis W."/>
            <person name="Shapiro H."/>
            <person name="Tjian R."/>
            <person name="Grigoriev I.V."/>
            <person name="Rokhsar D."/>
        </authorList>
    </citation>
    <scope>NUCLEOTIDE SEQUENCE [LARGE SCALE GENOMIC DNA]</scope>
    <source>
        <strain evidence="3">MX1 / ATCC 50154</strain>
    </source>
</reference>
<feature type="coiled-coil region" evidence="1">
    <location>
        <begin position="8"/>
        <end position="46"/>
    </location>
</feature>
<dbReference type="GO" id="GO:0005813">
    <property type="term" value="C:centrosome"/>
    <property type="evidence" value="ECO:0000318"/>
    <property type="project" value="GO_Central"/>
</dbReference>
<keyword evidence="1" id="KW-0175">Coiled coil</keyword>
<sequence length="111" mass="12722">MSQQGATLQAYNNELVKCIEDLKRKREELHAQILAEEEEKLAVQNDLHILTERLNRITESLTRKQATRTEYDRTIAETEGAYFKILESSQSLLQVLKRDSVALQESGDNSS</sequence>
<dbReference type="PANTHER" id="PTHR28661">
    <property type="entry name" value="SJOEGREN SYNDROME NUCLEAR AUTOANTIGEN 1"/>
    <property type="match status" value="1"/>
</dbReference>
<dbReference type="Proteomes" id="UP000001357">
    <property type="component" value="Unassembled WGS sequence"/>
</dbReference>
<organism evidence="2 3">
    <name type="scientific">Monosiga brevicollis</name>
    <name type="common">Choanoflagellate</name>
    <dbReference type="NCBI Taxonomy" id="81824"/>
    <lineage>
        <taxon>Eukaryota</taxon>
        <taxon>Choanoflagellata</taxon>
        <taxon>Craspedida</taxon>
        <taxon>Salpingoecidae</taxon>
        <taxon>Monosiga</taxon>
    </lineage>
</organism>
<dbReference type="FunCoup" id="A9V7P8">
    <property type="interactions" value="133"/>
</dbReference>
<evidence type="ECO:0000256" key="1">
    <source>
        <dbReference type="SAM" id="Coils"/>
    </source>
</evidence>
<dbReference type="EMBL" id="CH991566">
    <property type="protein sequence ID" value="EDQ86413.1"/>
    <property type="molecule type" value="Genomic_DNA"/>
</dbReference>
<proteinExistence type="predicted"/>
<dbReference type="OMA" id="ETKNEYD"/>
<name>A9V7P8_MONBE</name>
<dbReference type="AlphaFoldDB" id="A9V7P8"/>
<dbReference type="InterPro" id="IPR033362">
    <property type="entry name" value="SSNA1_fam"/>
</dbReference>
<gene>
    <name evidence="2" type="ORF">MONBRDRAFT_10940</name>
</gene>
<dbReference type="GeneID" id="5893993"/>
<dbReference type="InParanoid" id="A9V7P8"/>
<dbReference type="RefSeq" id="XP_001748803.1">
    <property type="nucleotide sequence ID" value="XM_001748751.1"/>
</dbReference>
<dbReference type="eggNOG" id="ENOG502S16M">
    <property type="taxonomic scope" value="Eukaryota"/>
</dbReference>
<dbReference type="KEGG" id="mbr:MONBRDRAFT_10940"/>
<protein>
    <submittedName>
        <fullName evidence="2">Uncharacterized protein</fullName>
    </submittedName>
</protein>